<comment type="caution">
    <text evidence="2">The sequence shown here is derived from an EMBL/GenBank/DDBJ whole genome shotgun (WGS) entry which is preliminary data.</text>
</comment>
<dbReference type="AlphaFoldDB" id="A0AAD4H2E2"/>
<accession>A0AAD4H2E2</accession>
<reference evidence="2" key="1">
    <citation type="journal article" date="2020" name="Fungal Divers.">
        <title>Resolving the Mortierellaceae phylogeny through synthesis of multi-gene phylogenetics and phylogenomics.</title>
        <authorList>
            <person name="Vandepol N."/>
            <person name="Liber J."/>
            <person name="Desiro A."/>
            <person name="Na H."/>
            <person name="Kennedy M."/>
            <person name="Barry K."/>
            <person name="Grigoriev I.V."/>
            <person name="Miller A.N."/>
            <person name="O'Donnell K."/>
            <person name="Stajich J.E."/>
            <person name="Bonito G."/>
        </authorList>
    </citation>
    <scope>NUCLEOTIDE SEQUENCE</scope>
    <source>
        <strain evidence="2">NRRL 28262</strain>
    </source>
</reference>
<feature type="region of interest" description="Disordered" evidence="1">
    <location>
        <begin position="106"/>
        <end position="127"/>
    </location>
</feature>
<organism evidence="2 3">
    <name type="scientific">Linnemannia exigua</name>
    <dbReference type="NCBI Taxonomy" id="604196"/>
    <lineage>
        <taxon>Eukaryota</taxon>
        <taxon>Fungi</taxon>
        <taxon>Fungi incertae sedis</taxon>
        <taxon>Mucoromycota</taxon>
        <taxon>Mortierellomycotina</taxon>
        <taxon>Mortierellomycetes</taxon>
        <taxon>Mortierellales</taxon>
        <taxon>Mortierellaceae</taxon>
        <taxon>Linnemannia</taxon>
    </lineage>
</organism>
<dbReference type="EMBL" id="JAAAIL010001743">
    <property type="protein sequence ID" value="KAG0265565.1"/>
    <property type="molecule type" value="Genomic_DNA"/>
</dbReference>
<name>A0AAD4H2E2_9FUNG</name>
<evidence type="ECO:0000313" key="2">
    <source>
        <dbReference type="EMBL" id="KAG0265565.1"/>
    </source>
</evidence>
<dbReference type="Proteomes" id="UP001194580">
    <property type="component" value="Unassembled WGS sequence"/>
</dbReference>
<evidence type="ECO:0000313" key="3">
    <source>
        <dbReference type="Proteomes" id="UP001194580"/>
    </source>
</evidence>
<sequence>MLPPHMTNILSNKQQRLHKVDDGNSSSTTPQRVRKLDKVREFLGFPRSRTKDLKGKAFKQSLDTGHTPQVIGLPLPTSQATGLSIVASRATRQPIVASQLKNACSGDNMPISSHAPSEKPLSTPPPLTEAKRVSVFFTQNLTKPAFKTDIPVLLDRIEKTEQLVYCNTLLVQASSLTTTAEAAEGATNTTTATIALQTKPTLTDKELKWLAEMDKNTMEKAHIRWL</sequence>
<feature type="non-terminal residue" evidence="2">
    <location>
        <position position="226"/>
    </location>
</feature>
<gene>
    <name evidence="2" type="ORF">BGZ95_003291</name>
</gene>
<protein>
    <submittedName>
        <fullName evidence="2">Uncharacterized protein</fullName>
    </submittedName>
</protein>
<keyword evidence="3" id="KW-1185">Reference proteome</keyword>
<proteinExistence type="predicted"/>
<evidence type="ECO:0000256" key="1">
    <source>
        <dbReference type="SAM" id="MobiDB-lite"/>
    </source>
</evidence>